<sequence>MSKKSTGFVAWYDKLTAWNIEDLFVRKRPPGPPRTIFVNEPLPEDYYDHKHRVKKEHLYSTNQVITSKYTIITFFPRNLLEQFRRIANVFFLGIAILQFFQKFSTISPGLVILPLLVVLGITAIKDAYEDVKRHQSDRVVNYSEIRILGGGSWDNQNPMQSKSRTFVRGIPFKGRKSKKDDPTGDVQNVAGGAPPEALEQGHRQRVADDPTIEYDDGLPPPAHQHDHEHGLFAHHSGDNRPHWKRAIWEDLRVGDFVKITDRESIPADVLICATSEDENVAFVETKNLDGETNLKSRNAVPALTHLRSASACADPKNAFEIECDRPEVLMHKLNAAVVINGERHPVDLQTTLLRGTVLRNTAWVIGVVMYTGLDTKLVLNSGGTPSKRSKVERQMNPMVFANLILLAIMATVCAIVDAVQEHRYYPKGALWLFSDDHSDDNPSINGLVTWAFALITFQNIVPISLYISIEAVRTCQAAFIYFDREIYYEKTGTATLARSFTLSDDLGQIQYIFSDKTGTLTQNAMVFRRASVGGKVYIDEPVAEDDIPVFEKKSNKSSPDLDADPLSSSSGDILSNNSDHKTVGGDVPNPANASRVKLSGGVLQRFHSTPLSDELSAAAVNEKNPDRERHSRFWTVLALCHTVLAGVDPTTGELEYKAQSPDEAALVQAAADVGFEFRGRDRDVLFLRTPFSAEAQRYRLLNILDFTSARKRMSVLVRRLPLAGEGEDETGPIVLLSKGADNVIFERLAPGADHLKEVTETQLDEFAREGLRTLTLAMREVPEAEYQSWLVRYQEATSSIEDREGVVETVSDEIEQGLTLLGATAIEDRLQDGVPETIADLKRAGIKIWVLTGDKLETAIAIGHSTNLIGRDANIIIIRGRGEGSRTIYQQMLHAAEEYFPNEGLLNDPLVNAEELGAVDASAAPRGEQLYPLRRVSSGVTSIVGSQNGQRTGGYVLVIDGLALTDALGDEKHKHLLLNLAMLCEGVVCCRVSPKQKALVVKLVKNGLDTMTLAIGDGANDVSMIQAADVGVGISGEEGLQAVNSSDYAIAQFRYLKRLLLVHGHWSYARNGNMITNFFYKNIICIGVLWWFQIYCAWSSAYAFEYTYLLFWNSFWTIAPVIAIGLFDRIVDDHVLMALPELYRYGREQKWFGEKLFAVYMIDGVVQSALIFFVLLYGYFSPSARPDGFDVAQYEFATVMAISAVMAANLFNGLNTNVWTAWVFFAVFVGIVLVWAYTAIYSIISPGWFATPVYGNDHYLFRSALFWLGVPMTFLLALLPRYIYNAWTFGFRPNDIDILRWNYKLNPNLDIAREAYLRSVEELAPEEQASPYGAAASARPSMSAARGSQIDMSTGMRSQSRGFDFATEENGVAMRRMQSNLSGAAANIPEHRKRNSLLRSIRNPLRRKRPPTQVMEE</sequence>
<proteinExistence type="predicted"/>
<reference evidence="1" key="2">
    <citation type="journal article" date="2022" name="New Phytol.">
        <title>Evolutionary transition to the ectomycorrhizal habit in the genomes of a hyperdiverse lineage of mushroom-forming fungi.</title>
        <authorList>
            <person name="Looney B."/>
            <person name="Miyauchi S."/>
            <person name="Morin E."/>
            <person name="Drula E."/>
            <person name="Courty P.E."/>
            <person name="Kohler A."/>
            <person name="Kuo A."/>
            <person name="LaButti K."/>
            <person name="Pangilinan J."/>
            <person name="Lipzen A."/>
            <person name="Riley R."/>
            <person name="Andreopoulos W."/>
            <person name="He G."/>
            <person name="Johnson J."/>
            <person name="Nolan M."/>
            <person name="Tritt A."/>
            <person name="Barry K.W."/>
            <person name="Grigoriev I.V."/>
            <person name="Nagy L.G."/>
            <person name="Hibbett D."/>
            <person name="Henrissat B."/>
            <person name="Matheny P.B."/>
            <person name="Labbe J."/>
            <person name="Martin F.M."/>
        </authorList>
    </citation>
    <scope>NUCLEOTIDE SEQUENCE</scope>
    <source>
        <strain evidence="1">HHB10654</strain>
    </source>
</reference>
<gene>
    <name evidence="1" type="ORF">BV25DRAFT_1916144</name>
</gene>
<reference evidence="1" key="1">
    <citation type="submission" date="2021-03" db="EMBL/GenBank/DDBJ databases">
        <authorList>
            <consortium name="DOE Joint Genome Institute"/>
            <person name="Ahrendt S."/>
            <person name="Looney B.P."/>
            <person name="Miyauchi S."/>
            <person name="Morin E."/>
            <person name="Drula E."/>
            <person name="Courty P.E."/>
            <person name="Chicoki N."/>
            <person name="Fauchery L."/>
            <person name="Kohler A."/>
            <person name="Kuo A."/>
            <person name="Labutti K."/>
            <person name="Pangilinan J."/>
            <person name="Lipzen A."/>
            <person name="Riley R."/>
            <person name="Andreopoulos W."/>
            <person name="He G."/>
            <person name="Johnson J."/>
            <person name="Barry K.W."/>
            <person name="Grigoriev I.V."/>
            <person name="Nagy L."/>
            <person name="Hibbett D."/>
            <person name="Henrissat B."/>
            <person name="Matheny P.B."/>
            <person name="Labbe J."/>
            <person name="Martin F."/>
        </authorList>
    </citation>
    <scope>NUCLEOTIDE SEQUENCE</scope>
    <source>
        <strain evidence="1">HHB10654</strain>
    </source>
</reference>
<accession>A0ACB8T0M6</accession>
<comment type="caution">
    <text evidence="1">The sequence shown here is derived from an EMBL/GenBank/DDBJ whole genome shotgun (WGS) entry which is preliminary data.</text>
</comment>
<keyword evidence="2" id="KW-1185">Reference proteome</keyword>
<protein>
    <submittedName>
        <fullName evidence="1">Phospholipid-translocating P-type ATPase</fullName>
    </submittedName>
</protein>
<evidence type="ECO:0000313" key="2">
    <source>
        <dbReference type="Proteomes" id="UP000814140"/>
    </source>
</evidence>
<evidence type="ECO:0000313" key="1">
    <source>
        <dbReference type="EMBL" id="KAI0062219.1"/>
    </source>
</evidence>
<dbReference type="Proteomes" id="UP000814140">
    <property type="component" value="Unassembled WGS sequence"/>
</dbReference>
<dbReference type="EMBL" id="MU277208">
    <property type="protein sequence ID" value="KAI0062219.1"/>
    <property type="molecule type" value="Genomic_DNA"/>
</dbReference>
<name>A0ACB8T0M6_9AGAM</name>
<organism evidence="1 2">
    <name type="scientific">Artomyces pyxidatus</name>
    <dbReference type="NCBI Taxonomy" id="48021"/>
    <lineage>
        <taxon>Eukaryota</taxon>
        <taxon>Fungi</taxon>
        <taxon>Dikarya</taxon>
        <taxon>Basidiomycota</taxon>
        <taxon>Agaricomycotina</taxon>
        <taxon>Agaricomycetes</taxon>
        <taxon>Russulales</taxon>
        <taxon>Auriscalpiaceae</taxon>
        <taxon>Artomyces</taxon>
    </lineage>
</organism>